<dbReference type="SUPFAM" id="SSF52540">
    <property type="entry name" value="P-loop containing nucleoside triphosphate hydrolases"/>
    <property type="match status" value="1"/>
</dbReference>
<dbReference type="GO" id="GO:0016887">
    <property type="term" value="F:ATP hydrolysis activity"/>
    <property type="evidence" value="ECO:0007669"/>
    <property type="project" value="InterPro"/>
</dbReference>
<dbReference type="InterPro" id="IPR027417">
    <property type="entry name" value="P-loop_NTPase"/>
</dbReference>
<keyword evidence="4" id="KW-0547">Nucleotide-binding</keyword>
<dbReference type="Gene3D" id="3.40.50.300">
    <property type="entry name" value="P-loop containing nucleotide triphosphate hydrolases"/>
    <property type="match status" value="1"/>
</dbReference>
<evidence type="ECO:0000256" key="4">
    <source>
        <dbReference type="ARBA" id="ARBA00022741"/>
    </source>
</evidence>
<feature type="transmembrane region" description="Helical" evidence="8">
    <location>
        <begin position="75"/>
        <end position="95"/>
    </location>
</feature>
<dbReference type="Pfam" id="PF06472">
    <property type="entry name" value="ABC_membrane_2"/>
    <property type="match status" value="1"/>
</dbReference>
<dbReference type="PROSITE" id="PS50893">
    <property type="entry name" value="ABC_TRANSPORTER_2"/>
    <property type="match status" value="1"/>
</dbReference>
<evidence type="ECO:0000256" key="8">
    <source>
        <dbReference type="SAM" id="Phobius"/>
    </source>
</evidence>
<evidence type="ECO:0000256" key="3">
    <source>
        <dbReference type="ARBA" id="ARBA00022692"/>
    </source>
</evidence>
<evidence type="ECO:0000256" key="1">
    <source>
        <dbReference type="ARBA" id="ARBA00004651"/>
    </source>
</evidence>
<evidence type="ECO:0000259" key="9">
    <source>
        <dbReference type="PROSITE" id="PS50893"/>
    </source>
</evidence>
<dbReference type="PROSITE" id="PS50929">
    <property type="entry name" value="ABC_TM1F"/>
    <property type="match status" value="1"/>
</dbReference>
<gene>
    <name evidence="11" type="ORF">IAB06_02090</name>
</gene>
<sequence>MKVKLSEGRQFIANVWFLTKSYWQSEARKKAFLLLSTIIILTFAYVYILVLLNKWNNAFYTALQNYETATIFNELLHFSWLAALYIIVAVYSFFLQQMLALNWRKWLTQKYLDEWLSKKTYYRLQMFGSYTDNPDQRISEDVKLFVEMTLQFTVGILKAFCTLVSFVVILWQLSGPLVFNVFTKNIVIPGYLVWIALIYAIIGTTLTHKIGKKLIGLNFVQQKYEANFRFSMMRLRENAESVAFYDGEKHENSVFKKRFSLLLDNFWQIILKQKQLVWLNSGYSQIAIIFPFVVSMPRYLSKQISLGGLMQIATAFGRVQDSLSYFLDMYSSLAQWKSTVDRLVGFGLHMNNVDINAQSELIIKRDLAANKLFVEKVVIDLPNGSVLLQDLNFELPLGRNLLIKGKSGSGKSSLLRTLAGIWPYASGVMVLPPASDMMFVPQKPYLPLGTLKETLLYPSKLNKSDEEIKALLEMCSIGYLANQMKIEADWSHILSVGEQQRLAFVRILIYEPKWLFLDEATSALDEETEEKMYALLAQRLLETTIVSIGHRSTLAKFHIDEIFINREAGTAILHRNF</sequence>
<dbReference type="EMBL" id="DVNI01000030">
    <property type="protein sequence ID" value="HIU63820.1"/>
    <property type="molecule type" value="Genomic_DNA"/>
</dbReference>
<dbReference type="SMART" id="SM00382">
    <property type="entry name" value="AAA"/>
    <property type="match status" value="1"/>
</dbReference>
<keyword evidence="3 8" id="KW-0812">Transmembrane</keyword>
<proteinExistence type="predicted"/>
<dbReference type="CDD" id="cd03223">
    <property type="entry name" value="ABCD_peroxisomal_ALDP"/>
    <property type="match status" value="1"/>
</dbReference>
<dbReference type="Gene3D" id="1.20.1560.10">
    <property type="entry name" value="ABC transporter type 1, transmembrane domain"/>
    <property type="match status" value="1"/>
</dbReference>
<dbReference type="Proteomes" id="UP000824099">
    <property type="component" value="Unassembled WGS sequence"/>
</dbReference>
<comment type="caution">
    <text evidence="11">The sequence shown here is derived from an EMBL/GenBank/DDBJ whole genome shotgun (WGS) entry which is preliminary data.</text>
</comment>
<reference evidence="11" key="1">
    <citation type="submission" date="2020-10" db="EMBL/GenBank/DDBJ databases">
        <authorList>
            <person name="Gilroy R."/>
        </authorList>
    </citation>
    <scope>NUCLEOTIDE SEQUENCE</scope>
    <source>
        <strain evidence="11">CHK160-1198</strain>
    </source>
</reference>
<dbReference type="GO" id="GO:0005524">
    <property type="term" value="F:ATP binding"/>
    <property type="evidence" value="ECO:0007669"/>
    <property type="project" value="UniProtKB-KW"/>
</dbReference>
<feature type="transmembrane region" description="Helical" evidence="8">
    <location>
        <begin position="31"/>
        <end position="55"/>
    </location>
</feature>
<evidence type="ECO:0000259" key="10">
    <source>
        <dbReference type="PROSITE" id="PS50929"/>
    </source>
</evidence>
<comment type="subcellular location">
    <subcellularLocation>
        <location evidence="1">Cell membrane</location>
        <topology evidence="1">Multi-pass membrane protein</topology>
    </subcellularLocation>
</comment>
<dbReference type="GO" id="GO:0140359">
    <property type="term" value="F:ABC-type transporter activity"/>
    <property type="evidence" value="ECO:0007669"/>
    <property type="project" value="InterPro"/>
</dbReference>
<evidence type="ECO:0000256" key="2">
    <source>
        <dbReference type="ARBA" id="ARBA00022448"/>
    </source>
</evidence>
<dbReference type="InterPro" id="IPR036640">
    <property type="entry name" value="ABC1_TM_sf"/>
</dbReference>
<keyword evidence="2" id="KW-0813">Transport</keyword>
<dbReference type="InterPro" id="IPR011527">
    <property type="entry name" value="ABC1_TM_dom"/>
</dbReference>
<name>A0A9D1MNN0_9FIRM</name>
<dbReference type="PANTHER" id="PTHR11384">
    <property type="entry name" value="ATP-BINDING CASSETTE, SUB-FAMILY D MEMBER"/>
    <property type="match status" value="1"/>
</dbReference>
<organism evidence="11 12">
    <name type="scientific">Candidatus Avacidaminococcus intestinavium</name>
    <dbReference type="NCBI Taxonomy" id="2840684"/>
    <lineage>
        <taxon>Bacteria</taxon>
        <taxon>Bacillati</taxon>
        <taxon>Bacillota</taxon>
        <taxon>Negativicutes</taxon>
        <taxon>Acidaminococcales</taxon>
        <taxon>Acidaminococcaceae</taxon>
        <taxon>Acidaminococcaceae incertae sedis</taxon>
        <taxon>Candidatus Avacidaminococcus</taxon>
    </lineage>
</organism>
<evidence type="ECO:0000256" key="6">
    <source>
        <dbReference type="ARBA" id="ARBA00022989"/>
    </source>
</evidence>
<evidence type="ECO:0000256" key="7">
    <source>
        <dbReference type="ARBA" id="ARBA00023136"/>
    </source>
</evidence>
<feature type="domain" description="ABC transporter" evidence="9">
    <location>
        <begin position="372"/>
        <end position="576"/>
    </location>
</feature>
<dbReference type="InterPro" id="IPR003593">
    <property type="entry name" value="AAA+_ATPase"/>
</dbReference>
<keyword evidence="5 11" id="KW-0067">ATP-binding</keyword>
<evidence type="ECO:0000313" key="12">
    <source>
        <dbReference type="Proteomes" id="UP000824099"/>
    </source>
</evidence>
<dbReference type="InterPro" id="IPR050835">
    <property type="entry name" value="ABC_transporter_sub-D"/>
</dbReference>
<dbReference type="InterPro" id="IPR017871">
    <property type="entry name" value="ABC_transporter-like_CS"/>
</dbReference>
<feature type="transmembrane region" description="Helical" evidence="8">
    <location>
        <begin position="152"/>
        <end position="174"/>
    </location>
</feature>
<dbReference type="AlphaFoldDB" id="A0A9D1MNN0"/>
<feature type="transmembrane region" description="Helical" evidence="8">
    <location>
        <begin position="186"/>
        <end position="206"/>
    </location>
</feature>
<feature type="domain" description="ABC transmembrane type-1" evidence="10">
    <location>
        <begin position="38"/>
        <end position="335"/>
    </location>
</feature>
<protein>
    <submittedName>
        <fullName evidence="11">ABC transporter ATP-binding protein/permease</fullName>
    </submittedName>
</protein>
<keyword evidence="7 8" id="KW-0472">Membrane</keyword>
<feature type="transmembrane region" description="Helical" evidence="8">
    <location>
        <begin position="276"/>
        <end position="294"/>
    </location>
</feature>
<keyword evidence="6 8" id="KW-1133">Transmembrane helix</keyword>
<reference evidence="11" key="2">
    <citation type="journal article" date="2021" name="PeerJ">
        <title>Extensive microbial diversity within the chicken gut microbiome revealed by metagenomics and culture.</title>
        <authorList>
            <person name="Gilroy R."/>
            <person name="Ravi A."/>
            <person name="Getino M."/>
            <person name="Pursley I."/>
            <person name="Horton D.L."/>
            <person name="Alikhan N.F."/>
            <person name="Baker D."/>
            <person name="Gharbi K."/>
            <person name="Hall N."/>
            <person name="Watson M."/>
            <person name="Adriaenssens E.M."/>
            <person name="Foster-Nyarko E."/>
            <person name="Jarju S."/>
            <person name="Secka A."/>
            <person name="Antonio M."/>
            <person name="Oren A."/>
            <person name="Chaudhuri R.R."/>
            <person name="La Ragione R."/>
            <person name="Hildebrand F."/>
            <person name="Pallen M.J."/>
        </authorList>
    </citation>
    <scope>NUCLEOTIDE SEQUENCE</scope>
    <source>
        <strain evidence="11">CHK160-1198</strain>
    </source>
</reference>
<dbReference type="Pfam" id="PF00005">
    <property type="entry name" value="ABC_tran"/>
    <property type="match status" value="1"/>
</dbReference>
<evidence type="ECO:0000313" key="11">
    <source>
        <dbReference type="EMBL" id="HIU63820.1"/>
    </source>
</evidence>
<dbReference type="GO" id="GO:0005886">
    <property type="term" value="C:plasma membrane"/>
    <property type="evidence" value="ECO:0007669"/>
    <property type="project" value="UniProtKB-SubCell"/>
</dbReference>
<evidence type="ECO:0000256" key="5">
    <source>
        <dbReference type="ARBA" id="ARBA00022840"/>
    </source>
</evidence>
<dbReference type="PROSITE" id="PS00211">
    <property type="entry name" value="ABC_TRANSPORTER_1"/>
    <property type="match status" value="1"/>
</dbReference>
<accession>A0A9D1MNN0</accession>
<dbReference type="SUPFAM" id="SSF90123">
    <property type="entry name" value="ABC transporter transmembrane region"/>
    <property type="match status" value="1"/>
</dbReference>
<dbReference type="InterPro" id="IPR003439">
    <property type="entry name" value="ABC_transporter-like_ATP-bd"/>
</dbReference>
<dbReference type="PANTHER" id="PTHR11384:SF59">
    <property type="entry name" value="LYSOSOMAL COBALAMIN TRANSPORTER ABCD4"/>
    <property type="match status" value="1"/>
</dbReference>